<protein>
    <submittedName>
        <fullName evidence="1">DUF488 family protein</fullName>
    </submittedName>
</protein>
<proteinExistence type="predicted"/>
<dbReference type="InterPro" id="IPR052552">
    <property type="entry name" value="YeaO-like"/>
</dbReference>
<dbReference type="Pfam" id="PF22752">
    <property type="entry name" value="DUF488-N3i"/>
    <property type="match status" value="1"/>
</dbReference>
<reference evidence="1 2" key="1">
    <citation type="submission" date="2023-12" db="EMBL/GenBank/DDBJ databases">
        <title>A. evansii MAY27, complete genome.</title>
        <authorList>
            <person name="Wang Y."/>
        </authorList>
    </citation>
    <scope>NUCLEOTIDE SEQUENCE [LARGE SCALE GENOMIC DNA]</scope>
    <source>
        <strain evidence="1 2">MAY27</strain>
    </source>
</reference>
<keyword evidence="2" id="KW-1185">Reference proteome</keyword>
<gene>
    <name evidence="1" type="ORF">U5817_12605</name>
</gene>
<sequence length="148" mass="17186">MAATRPRARIQPRGARCAVGLKRAYEHPSPGDGMRVLVDRIWPRGLSKEDLEVDLWLKDVAPSDALRRWYGHTPSRWESFAAQYRAELEQRADLLHLLDELRRRGHITLLYGARDTDRNNAVVLRDVLEERRCARRTRKETGKDTMGQ</sequence>
<dbReference type="PANTHER" id="PTHR36849:SF1">
    <property type="entry name" value="CYTOPLASMIC PROTEIN"/>
    <property type="match status" value="1"/>
</dbReference>
<dbReference type="EMBL" id="CP141259">
    <property type="protein sequence ID" value="WRL48851.1"/>
    <property type="molecule type" value="Genomic_DNA"/>
</dbReference>
<accession>A0ABZ1AW08</accession>
<evidence type="ECO:0000313" key="2">
    <source>
        <dbReference type="Proteomes" id="UP001626593"/>
    </source>
</evidence>
<evidence type="ECO:0000313" key="1">
    <source>
        <dbReference type="EMBL" id="WRL48851.1"/>
    </source>
</evidence>
<dbReference type="PANTHER" id="PTHR36849">
    <property type="entry name" value="CYTOPLASMIC PROTEIN-RELATED"/>
    <property type="match status" value="1"/>
</dbReference>
<dbReference type="RefSeq" id="WP_407280983.1">
    <property type="nucleotide sequence ID" value="NZ_CP141259.1"/>
</dbReference>
<organism evidence="1 2">
    <name type="scientific">Aromatoleum evansii</name>
    <name type="common">Azoarcus evansii</name>
    <dbReference type="NCBI Taxonomy" id="59406"/>
    <lineage>
        <taxon>Bacteria</taxon>
        <taxon>Pseudomonadati</taxon>
        <taxon>Pseudomonadota</taxon>
        <taxon>Betaproteobacteria</taxon>
        <taxon>Rhodocyclales</taxon>
        <taxon>Rhodocyclaceae</taxon>
        <taxon>Aromatoleum</taxon>
    </lineage>
</organism>
<dbReference type="Proteomes" id="UP001626593">
    <property type="component" value="Chromosome"/>
</dbReference>
<name>A0ABZ1AW08_AROEV</name>